<dbReference type="EMBL" id="VSSQ01000153">
    <property type="protein sequence ID" value="MPL81716.1"/>
    <property type="molecule type" value="Genomic_DNA"/>
</dbReference>
<dbReference type="InterPro" id="IPR011871">
    <property type="entry name" value="Fib_succ_major"/>
</dbReference>
<keyword evidence="1" id="KW-1133">Transmembrane helix</keyword>
<feature type="domain" description="Fibrobacter succinogenes major paralogous" evidence="2">
    <location>
        <begin position="160"/>
        <end position="342"/>
    </location>
</feature>
<name>A0A644URN5_9ZZZZ</name>
<feature type="transmembrane region" description="Helical" evidence="1">
    <location>
        <begin position="29"/>
        <end position="48"/>
    </location>
</feature>
<keyword evidence="1" id="KW-0472">Membrane</keyword>
<keyword evidence="1" id="KW-0812">Transmembrane</keyword>
<comment type="caution">
    <text evidence="3">The sequence shown here is derived from an EMBL/GenBank/DDBJ whole genome shotgun (WGS) entry which is preliminary data.</text>
</comment>
<dbReference type="AlphaFoldDB" id="A0A644URN5"/>
<accession>A0A644URN5</accession>
<evidence type="ECO:0000259" key="2">
    <source>
        <dbReference type="Pfam" id="PF09603"/>
    </source>
</evidence>
<dbReference type="NCBIfam" id="TIGR02145">
    <property type="entry name" value="Fib_succ_major"/>
    <property type="match status" value="1"/>
</dbReference>
<reference evidence="3" key="1">
    <citation type="submission" date="2019-08" db="EMBL/GenBank/DDBJ databases">
        <authorList>
            <person name="Kucharzyk K."/>
            <person name="Murdoch R.W."/>
            <person name="Higgins S."/>
            <person name="Loffler F."/>
        </authorList>
    </citation>
    <scope>NUCLEOTIDE SEQUENCE</scope>
</reference>
<dbReference type="Pfam" id="PF09603">
    <property type="entry name" value="Fib_succ_major"/>
    <property type="match status" value="1"/>
</dbReference>
<sequence>MIFCHWLNTLNLVNFTIGNMVKFKKLRDCYSLLLVAFIFILQSLNLNAQQVKDIKFVQRGSQISITYDLDGPRTKVWYIEIFASDNGGLTWGLPLKHVSGEVGRTIQPGWNKNIIWEWHKERLRIPDSLRFMIVARPDEIIEGNSGVFTDFRNGIKYKWVKIGRQIWMAENLNYGNLVQNPEDHKNNGDCEKFCYNNAPLYCDRYGALYSWDELMGYVSAEGVQGICPEQWHIPTSAEWEELILFLGGRMAAYLRVRQLGADNWKQGAKGITNESGFTALPAGMRNSGINSSFLGDGNHACFWTSSESGPEQAKAVGMNSQMVEIFIFNGLKTDAYSVRCVR</sequence>
<organism evidence="3">
    <name type="scientific">bioreactor metagenome</name>
    <dbReference type="NCBI Taxonomy" id="1076179"/>
    <lineage>
        <taxon>unclassified sequences</taxon>
        <taxon>metagenomes</taxon>
        <taxon>ecological metagenomes</taxon>
    </lineage>
</organism>
<proteinExistence type="predicted"/>
<evidence type="ECO:0000256" key="1">
    <source>
        <dbReference type="SAM" id="Phobius"/>
    </source>
</evidence>
<protein>
    <recommendedName>
        <fullName evidence="2">Fibrobacter succinogenes major paralogous domain-containing protein</fullName>
    </recommendedName>
</protein>
<evidence type="ECO:0000313" key="3">
    <source>
        <dbReference type="EMBL" id="MPL81716.1"/>
    </source>
</evidence>
<gene>
    <name evidence="3" type="ORF">SDC9_27646</name>
</gene>